<evidence type="ECO:0008006" key="9">
    <source>
        <dbReference type="Google" id="ProtNLM"/>
    </source>
</evidence>
<keyword evidence="8" id="KW-1185">Reference proteome</keyword>
<protein>
    <recommendedName>
        <fullName evidence="9">Cytochrome c oxidase subunit VIIa</fullName>
    </recommendedName>
</protein>
<comment type="similarity">
    <text evidence="2">Belongs to the cytochrome c oxidase VIIa family.</text>
</comment>
<proteinExistence type="inferred from homology"/>
<name>A0ABD2MP62_9CUCU</name>
<evidence type="ECO:0000256" key="6">
    <source>
        <dbReference type="SAM" id="Phobius"/>
    </source>
</evidence>
<dbReference type="Proteomes" id="UP001516400">
    <property type="component" value="Unassembled WGS sequence"/>
</dbReference>
<comment type="subcellular location">
    <subcellularLocation>
        <location evidence="1">Mitochondrion inner membrane</location>
    </subcellularLocation>
</comment>
<evidence type="ECO:0000256" key="1">
    <source>
        <dbReference type="ARBA" id="ARBA00004273"/>
    </source>
</evidence>
<evidence type="ECO:0000256" key="4">
    <source>
        <dbReference type="ARBA" id="ARBA00023128"/>
    </source>
</evidence>
<keyword evidence="3" id="KW-0999">Mitochondrion inner membrane</keyword>
<feature type="transmembrane region" description="Helical" evidence="6">
    <location>
        <begin position="62"/>
        <end position="83"/>
    </location>
</feature>
<dbReference type="Gene3D" id="4.10.91.10">
    <property type="entry name" value="Cytochrome c oxidase, subunit VIIa"/>
    <property type="match status" value="1"/>
</dbReference>
<accession>A0ABD2MP62</accession>
<evidence type="ECO:0000313" key="8">
    <source>
        <dbReference type="Proteomes" id="UP001516400"/>
    </source>
</evidence>
<dbReference type="SUPFAM" id="SSF81419">
    <property type="entry name" value="Mitochondrial cytochrome c oxidase subunit VIIa"/>
    <property type="match status" value="1"/>
</dbReference>
<dbReference type="InterPro" id="IPR036539">
    <property type="entry name" value="Cyt_c_oxidase_su7a_sf"/>
</dbReference>
<organism evidence="7 8">
    <name type="scientific">Cryptolaemus montrouzieri</name>
    <dbReference type="NCBI Taxonomy" id="559131"/>
    <lineage>
        <taxon>Eukaryota</taxon>
        <taxon>Metazoa</taxon>
        <taxon>Ecdysozoa</taxon>
        <taxon>Arthropoda</taxon>
        <taxon>Hexapoda</taxon>
        <taxon>Insecta</taxon>
        <taxon>Pterygota</taxon>
        <taxon>Neoptera</taxon>
        <taxon>Endopterygota</taxon>
        <taxon>Coleoptera</taxon>
        <taxon>Polyphaga</taxon>
        <taxon>Cucujiformia</taxon>
        <taxon>Coccinelloidea</taxon>
        <taxon>Coccinellidae</taxon>
        <taxon>Scymninae</taxon>
        <taxon>Scymnini</taxon>
        <taxon>Cryptolaemus</taxon>
    </lineage>
</organism>
<evidence type="ECO:0000256" key="3">
    <source>
        <dbReference type="ARBA" id="ARBA00022792"/>
    </source>
</evidence>
<reference evidence="7 8" key="1">
    <citation type="journal article" date="2021" name="BMC Biol.">
        <title>Horizontally acquired antibacterial genes associated with adaptive radiation of ladybird beetles.</title>
        <authorList>
            <person name="Li H.S."/>
            <person name="Tang X.F."/>
            <person name="Huang Y.H."/>
            <person name="Xu Z.Y."/>
            <person name="Chen M.L."/>
            <person name="Du X.Y."/>
            <person name="Qiu B.Y."/>
            <person name="Chen P.T."/>
            <person name="Zhang W."/>
            <person name="Slipinski A."/>
            <person name="Escalona H.E."/>
            <person name="Waterhouse R.M."/>
            <person name="Zwick A."/>
            <person name="Pang H."/>
        </authorList>
    </citation>
    <scope>NUCLEOTIDE SEQUENCE [LARGE SCALE GENOMIC DNA]</scope>
    <source>
        <strain evidence="7">SYSU2018</strain>
    </source>
</reference>
<evidence type="ECO:0000313" key="7">
    <source>
        <dbReference type="EMBL" id="KAL3268180.1"/>
    </source>
</evidence>
<gene>
    <name evidence="7" type="ORF">HHI36_007306</name>
</gene>
<sequence length="89" mass="9970">MMASPVRILLKYNSFLKSYPNSSTSSILRRKYVTEAMKKKMELMQVDDGVPVYIKGGIGDKILLGISCVLVVLGLVDGFYSMYRLATKQ</sequence>
<comment type="caution">
    <text evidence="7">The sequence shown here is derived from an EMBL/GenBank/DDBJ whole genome shotgun (WGS) entry which is preliminary data.</text>
</comment>
<keyword evidence="4" id="KW-0496">Mitochondrion</keyword>
<keyword evidence="6" id="KW-0812">Transmembrane</keyword>
<keyword evidence="5 6" id="KW-0472">Membrane</keyword>
<dbReference type="EMBL" id="JABFTP020000021">
    <property type="protein sequence ID" value="KAL3268180.1"/>
    <property type="molecule type" value="Genomic_DNA"/>
</dbReference>
<dbReference type="AlphaFoldDB" id="A0ABD2MP62"/>
<evidence type="ECO:0000256" key="2">
    <source>
        <dbReference type="ARBA" id="ARBA00009331"/>
    </source>
</evidence>
<dbReference type="GO" id="GO:0005743">
    <property type="term" value="C:mitochondrial inner membrane"/>
    <property type="evidence" value="ECO:0007669"/>
    <property type="project" value="UniProtKB-SubCell"/>
</dbReference>
<keyword evidence="6" id="KW-1133">Transmembrane helix</keyword>
<evidence type="ECO:0000256" key="5">
    <source>
        <dbReference type="ARBA" id="ARBA00023136"/>
    </source>
</evidence>